<evidence type="ECO:0000313" key="7">
    <source>
        <dbReference type="RefSeq" id="XP_025068383.1"/>
    </source>
</evidence>
<protein>
    <submittedName>
        <fullName evidence="4 5">Uncharacterized protein C4orf19 homolog</fullName>
    </submittedName>
</protein>
<dbReference type="Proteomes" id="UP000189705">
    <property type="component" value="Unplaced"/>
</dbReference>
<dbReference type="InterPro" id="IPR031528">
    <property type="entry name" value="C4orf19"/>
</dbReference>
<dbReference type="Pfam" id="PF15770">
    <property type="entry name" value="DUF4699"/>
    <property type="match status" value="1"/>
</dbReference>
<feature type="coiled-coil region" evidence="1">
    <location>
        <begin position="297"/>
        <end position="324"/>
    </location>
</feature>
<dbReference type="RefSeq" id="XP_025068383.1">
    <property type="nucleotide sequence ID" value="XM_025212598.1"/>
</dbReference>
<evidence type="ECO:0000313" key="6">
    <source>
        <dbReference type="RefSeq" id="XP_025068382.1"/>
    </source>
</evidence>
<evidence type="ECO:0000313" key="3">
    <source>
        <dbReference type="Proteomes" id="UP000189705"/>
    </source>
</evidence>
<dbReference type="RefSeq" id="XP_006030973.1">
    <property type="nucleotide sequence ID" value="XM_006030911.3"/>
</dbReference>
<dbReference type="RefSeq" id="XP_025068384.1">
    <property type="nucleotide sequence ID" value="XM_025212599.1"/>
</dbReference>
<dbReference type="CTD" id="55286"/>
<keyword evidence="3" id="KW-1185">Reference proteome</keyword>
<feature type="region of interest" description="Disordered" evidence="2">
    <location>
        <begin position="110"/>
        <end position="182"/>
    </location>
</feature>
<dbReference type="eggNOG" id="ENOG502S5D9">
    <property type="taxonomic scope" value="Eukaryota"/>
</dbReference>
<evidence type="ECO:0000256" key="1">
    <source>
        <dbReference type="SAM" id="Coils"/>
    </source>
</evidence>
<dbReference type="PANTHER" id="PTHR16106:SF3">
    <property type="entry name" value="CHROMOSOME 4 OPEN READING FRAME 19"/>
    <property type="match status" value="1"/>
</dbReference>
<sequence>MGCRCCKMIKSYIFDPEEAQSSGYINEINRYKQDEQNSNKFICKQNSEIQVPKTKLQNDDIKTIENKNRLNSTKDALWNPGGPALQEDGLGNYVANSSVAVNGVSSCTGGVHRIPNSSTNQVKETSTHGNSSQQEELSSANTTKDFYTKGLSQPNKPGKERNLETGHHGKPACVKPDSIQDKNSQSTVENIFLSESAILETQNDAIQLADIDYAQNSSQTSHYYDVKNYIFLDKCTHSDERADSIGINKEKDLSLSGHVKDSSASLDKAMKTESVNVYFPEDMPDGIISVSLMRAGREAKNINCEEVNGEIEEEDAEVAEALAALEAATAGEDFEEDNEY</sequence>
<dbReference type="RefSeq" id="XP_025068382.1">
    <property type="nucleotide sequence ID" value="XM_025212597.1"/>
</dbReference>
<dbReference type="KEGG" id="asn:102369229"/>
<organism evidence="4">
    <name type="scientific">Alligator sinensis</name>
    <name type="common">Chinese alligator</name>
    <dbReference type="NCBI Taxonomy" id="38654"/>
    <lineage>
        <taxon>Eukaryota</taxon>
        <taxon>Metazoa</taxon>
        <taxon>Chordata</taxon>
        <taxon>Craniata</taxon>
        <taxon>Vertebrata</taxon>
        <taxon>Euteleostomi</taxon>
        <taxon>Archelosauria</taxon>
        <taxon>Archosauria</taxon>
        <taxon>Crocodylia</taxon>
        <taxon>Alligatoridae</taxon>
        <taxon>Alligatorinae</taxon>
        <taxon>Alligator</taxon>
    </lineage>
</organism>
<evidence type="ECO:0000313" key="5">
    <source>
        <dbReference type="RefSeq" id="XP_025068381.1"/>
    </source>
</evidence>
<dbReference type="PANTHER" id="PTHR16106">
    <property type="entry name" value="CHROMOSOME 4 OPEN READING FRAME 19"/>
    <property type="match status" value="1"/>
</dbReference>
<evidence type="ECO:0000256" key="2">
    <source>
        <dbReference type="SAM" id="MobiDB-lite"/>
    </source>
</evidence>
<dbReference type="AlphaFoldDB" id="A0A1U7S4D8"/>
<keyword evidence="1" id="KW-0175">Coiled coil</keyword>
<feature type="compositionally biased region" description="Basic and acidic residues" evidence="2">
    <location>
        <begin position="157"/>
        <end position="167"/>
    </location>
</feature>
<dbReference type="GeneID" id="102369229"/>
<proteinExistence type="predicted"/>
<accession>A0A1U7S4D8</accession>
<evidence type="ECO:0000313" key="8">
    <source>
        <dbReference type="RefSeq" id="XP_025068384.1"/>
    </source>
</evidence>
<gene>
    <name evidence="4 5 6 7 8" type="primary">CUNH4orf19</name>
</gene>
<evidence type="ECO:0000313" key="4">
    <source>
        <dbReference type="RefSeq" id="XP_006030973.1"/>
    </source>
</evidence>
<name>A0A1U7S4D8_ALLSI</name>
<dbReference type="STRING" id="38654.A0A1U7S4D8"/>
<dbReference type="RefSeq" id="XP_025068381.1">
    <property type="nucleotide sequence ID" value="XM_025212596.1"/>
</dbReference>
<reference evidence="4" key="1">
    <citation type="submission" date="2022-04" db="UniProtKB">
        <authorList>
            <consortium name="RefSeq"/>
        </authorList>
    </citation>
    <scope>IDENTIFICATION</scope>
</reference>
<feature type="compositionally biased region" description="Polar residues" evidence="2">
    <location>
        <begin position="115"/>
        <end position="155"/>
    </location>
</feature>